<gene>
    <name evidence="2" type="ORF">SAMN05661091_3123</name>
</gene>
<reference evidence="2 3" key="1">
    <citation type="submission" date="2017-04" db="EMBL/GenBank/DDBJ databases">
        <authorList>
            <person name="Afonso C.L."/>
            <person name="Miller P.J."/>
            <person name="Scott M.A."/>
            <person name="Spackman E."/>
            <person name="Goraichik I."/>
            <person name="Dimitrov K.M."/>
            <person name="Suarez D.L."/>
            <person name="Swayne D.E."/>
        </authorList>
    </citation>
    <scope>NUCLEOTIDE SEQUENCE [LARGE SCALE GENOMIC DNA]</scope>
    <source>
        <strain evidence="2 3">N3/975</strain>
    </source>
</reference>
<sequence>MQLEGHHFFVITGGPGSGKSTLLDYLERQGFMRSVEAGRSIIQEQTMIGGAALPWKDRILFAELMLSWEMRSYQQELKQGNTAPVLFDRGVPDVIGYLRLEGLDVPVHIQRAGELFRYNKRVFIAPPWPDIYRQDAERKQDLKTALRTFDTMAAVYTELGYELVELPRCSIEDRAEYIRSSIR</sequence>
<dbReference type="AlphaFoldDB" id="A0A1X7HFQ9"/>
<dbReference type="Pfam" id="PF13521">
    <property type="entry name" value="AAA_28"/>
    <property type="match status" value="1"/>
</dbReference>
<evidence type="ECO:0000313" key="2">
    <source>
        <dbReference type="EMBL" id="SMF85713.1"/>
    </source>
</evidence>
<keyword evidence="3" id="KW-1185">Reference proteome</keyword>
<proteinExistence type="predicted"/>
<dbReference type="EMBL" id="LT840184">
    <property type="protein sequence ID" value="SMF85713.1"/>
    <property type="molecule type" value="Genomic_DNA"/>
</dbReference>
<dbReference type="InterPro" id="IPR038727">
    <property type="entry name" value="NadR/Ttd14_AAA_dom"/>
</dbReference>
<dbReference type="SUPFAM" id="SSF52540">
    <property type="entry name" value="P-loop containing nucleoside triphosphate hydrolases"/>
    <property type="match status" value="1"/>
</dbReference>
<dbReference type="Proteomes" id="UP000192940">
    <property type="component" value="Chromosome I"/>
</dbReference>
<protein>
    <submittedName>
        <fullName evidence="2">Predicted ATPase</fullName>
    </submittedName>
</protein>
<feature type="domain" description="NadR/Ttd14 AAA" evidence="1">
    <location>
        <begin position="9"/>
        <end position="174"/>
    </location>
</feature>
<organism evidence="2 3">
    <name type="scientific">Paenibacillus uliginis N3/975</name>
    <dbReference type="NCBI Taxonomy" id="1313296"/>
    <lineage>
        <taxon>Bacteria</taxon>
        <taxon>Bacillati</taxon>
        <taxon>Bacillota</taxon>
        <taxon>Bacilli</taxon>
        <taxon>Bacillales</taxon>
        <taxon>Paenibacillaceae</taxon>
        <taxon>Paenibacillus</taxon>
    </lineage>
</organism>
<evidence type="ECO:0000313" key="3">
    <source>
        <dbReference type="Proteomes" id="UP000192940"/>
    </source>
</evidence>
<dbReference type="Gene3D" id="3.40.50.300">
    <property type="entry name" value="P-loop containing nucleotide triphosphate hydrolases"/>
    <property type="match status" value="1"/>
</dbReference>
<accession>A0A1X7HFQ9</accession>
<name>A0A1X7HFQ9_9BACL</name>
<dbReference type="STRING" id="1313296.SAMN05661091_3123"/>
<evidence type="ECO:0000259" key="1">
    <source>
        <dbReference type="Pfam" id="PF13521"/>
    </source>
</evidence>
<dbReference type="InterPro" id="IPR027417">
    <property type="entry name" value="P-loop_NTPase"/>
</dbReference>